<organism evidence="1 2">
    <name type="scientific">Candidatus Dojkabacteria bacterium</name>
    <dbReference type="NCBI Taxonomy" id="2099670"/>
    <lineage>
        <taxon>Bacteria</taxon>
        <taxon>Candidatus Dojkabacteria</taxon>
    </lineage>
</organism>
<evidence type="ECO:0000313" key="2">
    <source>
        <dbReference type="Proteomes" id="UP000576550"/>
    </source>
</evidence>
<dbReference type="AlphaFoldDB" id="A0A832R8R6"/>
<comment type="caution">
    <text evidence="1">The sequence shown here is derived from an EMBL/GenBank/DDBJ whole genome shotgun (WGS) entry which is preliminary data.</text>
</comment>
<dbReference type="EMBL" id="DUTP01000005">
    <property type="protein sequence ID" value="HHX99616.1"/>
    <property type="molecule type" value="Genomic_DNA"/>
</dbReference>
<evidence type="ECO:0000313" key="1">
    <source>
        <dbReference type="EMBL" id="HHX99616.1"/>
    </source>
</evidence>
<proteinExistence type="predicted"/>
<gene>
    <name evidence="1" type="ORF">GX533_03015</name>
</gene>
<sequence>MDSVSNALLQKKQFFIDSVAKFCDKCGTPYTVDDLNIVQSTGAGTIIHFSCQNCKSKHVASLVMPLGLSQRMPVNMDLDSSEMEKFMSQKELTKQNILEAYEELKDLKTITL</sequence>
<name>A0A832R8R6_9BACT</name>
<accession>A0A832R8R6</accession>
<reference evidence="1 2" key="1">
    <citation type="journal article" date="2020" name="Biotechnol. Biofuels">
        <title>New insights from the biogas microbiome by comprehensive genome-resolved metagenomics of nearly 1600 species originating from multiple anaerobic digesters.</title>
        <authorList>
            <person name="Campanaro S."/>
            <person name="Treu L."/>
            <person name="Rodriguez-R L.M."/>
            <person name="Kovalovszki A."/>
            <person name="Ziels R.M."/>
            <person name="Maus I."/>
            <person name="Zhu X."/>
            <person name="Kougias P.G."/>
            <person name="Basile A."/>
            <person name="Luo G."/>
            <person name="Schluter A."/>
            <person name="Konstantinidis K.T."/>
            <person name="Angelidaki I."/>
        </authorList>
    </citation>
    <scope>NUCLEOTIDE SEQUENCE [LARGE SCALE GENOMIC DNA]</scope>
    <source>
        <strain evidence="1">AS05jafATM_89</strain>
    </source>
</reference>
<dbReference type="Proteomes" id="UP000576550">
    <property type="component" value="Unassembled WGS sequence"/>
</dbReference>
<protein>
    <submittedName>
        <fullName evidence="1">Uncharacterized protein</fullName>
    </submittedName>
</protein>